<comment type="caution">
    <text evidence="1">The sequence shown here is derived from an EMBL/GenBank/DDBJ whole genome shotgun (WGS) entry which is preliminary data.</text>
</comment>
<sequence length="494" mass="53562">MAQARVLGNLQYKEAEHGWALDVGSFLARYDLLQNDFTDETIPGMEAARRDTVETINDKLAAHNVHYSVPAITAGARVQTSRIVVGLLDRMKEESSPSQSAFMLIGNAAYLLGIRNASSVPGADVEFIRLALNRLELIQVQCDGIKLDPNGLLIRLMESDISPIGLRILLRNLPDEKMSILIVSADPRNEARLQLQEEHRQLMDALRAAQLRDAFKVDILPSCRPQDLAPAIRRTEPTIIHFSGHGSYHGLCFVDEFGNAQDVDPTNLGNLLALAHKKHGLKGVLMNACYAETQATQIAEKVGYVIAMEGELSDKSAINFAREFYAALGDGVDFDTAFEWGLHGAELMTSAGPLRPRLIKSRASSGMPSTGSSYDMKTRLKPATTADTYDDDLDTEHPAATSSSWPTEDTVDTLIPGISGLLESSQGKKALPPPPPPKKRSLTKLAIESIPPSPRGKIDFATSAVVPPVASSSNEAIPASNPTRSPLRVNSKGK</sequence>
<dbReference type="EMBL" id="JAPDRP010000029">
    <property type="protein sequence ID" value="KAJ9634890.1"/>
    <property type="molecule type" value="Genomic_DNA"/>
</dbReference>
<reference evidence="1" key="1">
    <citation type="submission" date="2022-10" db="EMBL/GenBank/DDBJ databases">
        <title>Culturing micro-colonial fungi from biological soil crusts in the Mojave desert and describing Neophaeococcomyces mojavensis, and introducing the new genera and species Taxawa tesnikishii.</title>
        <authorList>
            <person name="Kurbessoian T."/>
            <person name="Stajich J.E."/>
        </authorList>
    </citation>
    <scope>NUCLEOTIDE SEQUENCE</scope>
    <source>
        <strain evidence="1">JES_115</strain>
    </source>
</reference>
<keyword evidence="2" id="KW-1185">Reference proteome</keyword>
<evidence type="ECO:0000313" key="2">
    <source>
        <dbReference type="Proteomes" id="UP001172680"/>
    </source>
</evidence>
<evidence type="ECO:0000313" key="1">
    <source>
        <dbReference type="EMBL" id="KAJ9634890.1"/>
    </source>
</evidence>
<gene>
    <name evidence="1" type="ORF">H2199_008754</name>
</gene>
<dbReference type="Proteomes" id="UP001172680">
    <property type="component" value="Unassembled WGS sequence"/>
</dbReference>
<proteinExistence type="predicted"/>
<name>A0ACC2YI13_9PEZI</name>
<accession>A0ACC2YI13</accession>
<protein>
    <submittedName>
        <fullName evidence="1">Uncharacterized protein</fullName>
    </submittedName>
</protein>
<organism evidence="1 2">
    <name type="scientific">Coniosporium tulheliwenetii</name>
    <dbReference type="NCBI Taxonomy" id="3383036"/>
    <lineage>
        <taxon>Eukaryota</taxon>
        <taxon>Fungi</taxon>
        <taxon>Dikarya</taxon>
        <taxon>Ascomycota</taxon>
        <taxon>Pezizomycotina</taxon>
        <taxon>Dothideomycetes</taxon>
        <taxon>Dothideomycetes incertae sedis</taxon>
        <taxon>Coniosporium</taxon>
    </lineage>
</organism>